<evidence type="ECO:0008006" key="3">
    <source>
        <dbReference type="Google" id="ProtNLM"/>
    </source>
</evidence>
<sequence>MIRAIKLYTGDDGHSHFIKGTLVENELHRAGSIRFRETAPGSSYDWHNAPTEQYVITLTGTLEFETRLGETFTLSPGEVLIALDTTGTAHRWKMLGNDPWKRAYIAFDKNDEINFVPDGQE</sequence>
<evidence type="ECO:0000313" key="2">
    <source>
        <dbReference type="Proteomes" id="UP001199919"/>
    </source>
</evidence>
<protein>
    <recommendedName>
        <fullName evidence="3">Cupin domain-containing protein</fullName>
    </recommendedName>
</protein>
<organism evidence="1 2">
    <name type="scientific">Mucilaginibacter roseus</name>
    <dbReference type="NCBI Taxonomy" id="1528868"/>
    <lineage>
        <taxon>Bacteria</taxon>
        <taxon>Pseudomonadati</taxon>
        <taxon>Bacteroidota</taxon>
        <taxon>Sphingobacteriia</taxon>
        <taxon>Sphingobacteriales</taxon>
        <taxon>Sphingobacteriaceae</taxon>
        <taxon>Mucilaginibacter</taxon>
    </lineage>
</organism>
<dbReference type="InterPro" id="IPR011051">
    <property type="entry name" value="RmlC_Cupin_sf"/>
</dbReference>
<dbReference type="EMBL" id="JAJPWV010000004">
    <property type="protein sequence ID" value="MCD8741608.1"/>
    <property type="molecule type" value="Genomic_DNA"/>
</dbReference>
<dbReference type="RefSeq" id="WP_232178118.1">
    <property type="nucleotide sequence ID" value="NZ_JAJPWV010000004.1"/>
</dbReference>
<dbReference type="InterPro" id="IPR014710">
    <property type="entry name" value="RmlC-like_jellyroll"/>
</dbReference>
<comment type="caution">
    <text evidence="1">The sequence shown here is derived from an EMBL/GenBank/DDBJ whole genome shotgun (WGS) entry which is preliminary data.</text>
</comment>
<dbReference type="CDD" id="cd07009">
    <property type="entry name" value="cupin_BLL0285-like"/>
    <property type="match status" value="1"/>
</dbReference>
<name>A0ABS8U7M9_9SPHI</name>
<gene>
    <name evidence="1" type="ORF">LT679_13420</name>
</gene>
<dbReference type="Proteomes" id="UP001199919">
    <property type="component" value="Unassembled WGS sequence"/>
</dbReference>
<reference evidence="1 2" key="1">
    <citation type="submission" date="2021-12" db="EMBL/GenBank/DDBJ databases">
        <title>Mucilaginibacter roseus genome.</title>
        <authorList>
            <person name="Ferreira J.R."/>
            <person name="Newman J.D."/>
        </authorList>
    </citation>
    <scope>NUCLEOTIDE SEQUENCE [LARGE SCALE GENOMIC DNA]</scope>
    <source>
        <strain evidence="1 2">LMG 28454</strain>
    </source>
</reference>
<accession>A0ABS8U7M9</accession>
<dbReference type="Gene3D" id="2.60.120.10">
    <property type="entry name" value="Jelly Rolls"/>
    <property type="match status" value="1"/>
</dbReference>
<dbReference type="SUPFAM" id="SSF51182">
    <property type="entry name" value="RmlC-like cupins"/>
    <property type="match status" value="1"/>
</dbReference>
<keyword evidence="2" id="KW-1185">Reference proteome</keyword>
<evidence type="ECO:0000313" key="1">
    <source>
        <dbReference type="EMBL" id="MCD8741608.1"/>
    </source>
</evidence>
<proteinExistence type="predicted"/>